<reference evidence="1" key="1">
    <citation type="journal article" date="2021" name="Environ. Microbiol.">
        <title>Gene family expansions and transcriptome signatures uncover fungal adaptations to wood decay.</title>
        <authorList>
            <person name="Hage H."/>
            <person name="Miyauchi S."/>
            <person name="Viragh M."/>
            <person name="Drula E."/>
            <person name="Min B."/>
            <person name="Chaduli D."/>
            <person name="Navarro D."/>
            <person name="Favel A."/>
            <person name="Norest M."/>
            <person name="Lesage-Meessen L."/>
            <person name="Balint B."/>
            <person name="Merenyi Z."/>
            <person name="de Eugenio L."/>
            <person name="Morin E."/>
            <person name="Martinez A.T."/>
            <person name="Baldrian P."/>
            <person name="Stursova M."/>
            <person name="Martinez M.J."/>
            <person name="Novotny C."/>
            <person name="Magnuson J.K."/>
            <person name="Spatafora J.W."/>
            <person name="Maurice S."/>
            <person name="Pangilinan J."/>
            <person name="Andreopoulos W."/>
            <person name="LaButti K."/>
            <person name="Hundley H."/>
            <person name="Na H."/>
            <person name="Kuo A."/>
            <person name="Barry K."/>
            <person name="Lipzen A."/>
            <person name="Henrissat B."/>
            <person name="Riley R."/>
            <person name="Ahrendt S."/>
            <person name="Nagy L.G."/>
            <person name="Grigoriev I.V."/>
            <person name="Martin F."/>
            <person name="Rosso M.N."/>
        </authorList>
    </citation>
    <scope>NUCLEOTIDE SEQUENCE</scope>
    <source>
        <strain evidence="1">CBS 384.51</strain>
    </source>
</reference>
<dbReference type="EMBL" id="MU274903">
    <property type="protein sequence ID" value="KAI0092608.1"/>
    <property type="molecule type" value="Genomic_DNA"/>
</dbReference>
<organism evidence="1 2">
    <name type="scientific">Irpex rosettiformis</name>
    <dbReference type="NCBI Taxonomy" id="378272"/>
    <lineage>
        <taxon>Eukaryota</taxon>
        <taxon>Fungi</taxon>
        <taxon>Dikarya</taxon>
        <taxon>Basidiomycota</taxon>
        <taxon>Agaricomycotina</taxon>
        <taxon>Agaricomycetes</taxon>
        <taxon>Polyporales</taxon>
        <taxon>Irpicaceae</taxon>
        <taxon>Irpex</taxon>
    </lineage>
</organism>
<protein>
    <submittedName>
        <fullName evidence="1">Cytochrome P450</fullName>
    </submittedName>
</protein>
<comment type="caution">
    <text evidence="1">The sequence shown here is derived from an EMBL/GenBank/DDBJ whole genome shotgun (WGS) entry which is preliminary data.</text>
</comment>
<dbReference type="Proteomes" id="UP001055072">
    <property type="component" value="Unassembled WGS sequence"/>
</dbReference>
<evidence type="ECO:0000313" key="1">
    <source>
        <dbReference type="EMBL" id="KAI0092608.1"/>
    </source>
</evidence>
<accession>A0ACB8UE62</accession>
<keyword evidence="2" id="KW-1185">Reference proteome</keyword>
<name>A0ACB8UE62_9APHY</name>
<proteinExistence type="predicted"/>
<gene>
    <name evidence="1" type="ORF">BDY19DRAFT_990318</name>
</gene>
<evidence type="ECO:0000313" key="2">
    <source>
        <dbReference type="Proteomes" id="UP001055072"/>
    </source>
</evidence>
<sequence length="511" mass="57049">MPSILLLVDIIAVGCVVYSIRRLLSKKRGDLPLPPGPKGLPFVGNLLDLPPEREWETYAQWSQTYGDIMSLQVLGQPIIILSSPKAANDLLDKRSAIYSDRPRLEMAGEIVGYANSIVLGYYDETLRAKRRMLNQCIGSTRLALKQHMPLMERSAHEFLLFTLRQPDCLRDNLRRMMSSTILSIAYGCKSQKENDRFLAHIDRIIDDFVALCAPGAFLVDVMPWLKHVPSWFPGTGWQRKAAEMHKNLINGTEEPYQWTKLQIASGNAHPSFILNGLESGGHSALNEENVKFAAMSLTAAGSDTTLSALYSFFLAMTLFPEVQKKAQAEVDMVVGNERLPTVNEDWDHLPYVRALCKELLRWIPVAPMAIPHLSTADDVYEGFFLPKGSIMFVNSWKILHNSKIYHDPEEFIPDRFLASPGYEPEPDPAAFAFGYGRRTCPGSHVAETILFLGVATSLAVFNIMPQVKNGKPVPPVARSTPGVMSHPMPFECTIKPRSAQAEGLILRANEE</sequence>